<protein>
    <submittedName>
        <fullName evidence="2">Uncharacterized protein</fullName>
    </submittedName>
</protein>
<comment type="caution">
    <text evidence="2">The sequence shown here is derived from an EMBL/GenBank/DDBJ whole genome shotgun (WGS) entry which is preliminary data.</text>
</comment>
<organism evidence="2 3">
    <name type="scientific">Puccinia striiformis f. sp. tritici PST-78</name>
    <dbReference type="NCBI Taxonomy" id="1165861"/>
    <lineage>
        <taxon>Eukaryota</taxon>
        <taxon>Fungi</taxon>
        <taxon>Dikarya</taxon>
        <taxon>Basidiomycota</taxon>
        <taxon>Pucciniomycotina</taxon>
        <taxon>Pucciniomycetes</taxon>
        <taxon>Pucciniales</taxon>
        <taxon>Pucciniaceae</taxon>
        <taxon>Puccinia</taxon>
    </lineage>
</organism>
<accession>A0A0L0VQT2</accession>
<sequence>MVGGSGRPASPASSDSSTEPPSRGIMNLNFWFSGNEPPANPLPEALSNLIKSSKSDTRKPSENGRDYLVRIFKKIIPILKEARTMHWWSDKEYYRDLAPFRMERDLLPRIRRKLVELSQAMDPKKLKTKAEVEAARQLIYQISIDCTQLKISICMTWDPSKYKGSEDSLLNLPLYYYPDLPWGVDHVRDSIADLFETYSKPFQSSTARIDDKEDLGSLLELMDQMLRDLKTPRLAMQAKWRWMVRELDVIDHALVKCLKPKKVRKNNPLDGLEDDKHLEITQWCPRERMNDKEVLFIEQATPIIRLGRLLLNKLSKPTNSNPSLTSSMTMKELNELYISTDTIDEDLRVFAQLLLQVRRRQGGHAIKEISERLKKPPQLAKKHLDSLGSDPHRAEIKHGQEWCLTWLAHLDLAVERCIACCGFDDSDQWETDDSDT</sequence>
<evidence type="ECO:0000313" key="2">
    <source>
        <dbReference type="EMBL" id="KNF01629.1"/>
    </source>
</evidence>
<feature type="region of interest" description="Disordered" evidence="1">
    <location>
        <begin position="1"/>
        <end position="22"/>
    </location>
</feature>
<dbReference type="PANTHER" id="PTHR33069">
    <property type="entry name" value="CHROMOSOME 7, WHOLE GENOME SHOTGUN SEQUENCE-RELATED"/>
    <property type="match status" value="1"/>
</dbReference>
<evidence type="ECO:0000256" key="1">
    <source>
        <dbReference type="SAM" id="MobiDB-lite"/>
    </source>
</evidence>
<dbReference type="AlphaFoldDB" id="A0A0L0VQT2"/>
<keyword evidence="3" id="KW-1185">Reference proteome</keyword>
<dbReference type="OrthoDB" id="2496768at2759"/>
<dbReference type="Proteomes" id="UP000054564">
    <property type="component" value="Unassembled WGS sequence"/>
</dbReference>
<gene>
    <name evidence="2" type="ORF">PSTG_05061</name>
</gene>
<feature type="compositionally biased region" description="Low complexity" evidence="1">
    <location>
        <begin position="7"/>
        <end position="22"/>
    </location>
</feature>
<evidence type="ECO:0000313" key="3">
    <source>
        <dbReference type="Proteomes" id="UP000054564"/>
    </source>
</evidence>
<reference evidence="3" key="1">
    <citation type="submission" date="2014-03" db="EMBL/GenBank/DDBJ databases">
        <title>The Genome Sequence of Puccinia striiformis f. sp. tritici PST-78.</title>
        <authorList>
            <consortium name="The Broad Institute Genome Sequencing Platform"/>
            <person name="Cuomo C."/>
            <person name="Hulbert S."/>
            <person name="Chen X."/>
            <person name="Walker B."/>
            <person name="Young S.K."/>
            <person name="Zeng Q."/>
            <person name="Gargeya S."/>
            <person name="Fitzgerald M."/>
            <person name="Haas B."/>
            <person name="Abouelleil A."/>
            <person name="Alvarado L."/>
            <person name="Arachchi H.M."/>
            <person name="Berlin A.M."/>
            <person name="Chapman S.B."/>
            <person name="Goldberg J."/>
            <person name="Griggs A."/>
            <person name="Gujja S."/>
            <person name="Hansen M."/>
            <person name="Howarth C."/>
            <person name="Imamovic A."/>
            <person name="Larimer J."/>
            <person name="McCowan C."/>
            <person name="Montmayeur A."/>
            <person name="Murphy C."/>
            <person name="Neiman D."/>
            <person name="Pearson M."/>
            <person name="Priest M."/>
            <person name="Roberts A."/>
            <person name="Saif S."/>
            <person name="Shea T."/>
            <person name="Sisk P."/>
            <person name="Sykes S."/>
            <person name="Wortman J."/>
            <person name="Nusbaum C."/>
            <person name="Birren B."/>
        </authorList>
    </citation>
    <scope>NUCLEOTIDE SEQUENCE [LARGE SCALE GENOMIC DNA]</scope>
    <source>
        <strain evidence="3">race PST-78</strain>
    </source>
</reference>
<name>A0A0L0VQT2_9BASI</name>
<dbReference type="PANTHER" id="PTHR33069:SF3">
    <property type="entry name" value="DYNEIN HEAVY CHAIN TAIL DOMAIN-CONTAINING PROTEIN"/>
    <property type="match status" value="1"/>
</dbReference>
<dbReference type="EMBL" id="AJIL01000028">
    <property type="protein sequence ID" value="KNF01629.1"/>
    <property type="molecule type" value="Genomic_DNA"/>
</dbReference>
<proteinExistence type="predicted"/>